<evidence type="ECO:0000313" key="2">
    <source>
        <dbReference type="Proteomes" id="UP000620046"/>
    </source>
</evidence>
<name>A0ABQ1GXZ5_9GAMM</name>
<sequence>MAHRRVLIAGATGLVGSSILRGLLEDDSVAEAHALCRREFGIRHPKLTMHVVDFRTIPSLPPVDEIYLALGTTIKQAGSQAAFRSVDFDANLAVAKAGLQAGARHIGLVSAMAANAQSRVFYNRVKGELEDALEALSPETLVVARPSFLLGDREALNQPARFGEKLGIGLSKMLKPLLPANYRPVAASRVARALLATVPLSRGKRLLLSGELQHFGGP</sequence>
<proteinExistence type="predicted"/>
<comment type="caution">
    <text evidence="1">The sequence shown here is derived from an EMBL/GenBank/DDBJ whole genome shotgun (WGS) entry which is preliminary data.</text>
</comment>
<dbReference type="PANTHER" id="PTHR14097">
    <property type="entry name" value="OXIDOREDUCTASE HTATIP2"/>
    <property type="match status" value="1"/>
</dbReference>
<organism evidence="1 2">
    <name type="scientific">Dyella nitratireducens</name>
    <dbReference type="NCBI Taxonomy" id="1849580"/>
    <lineage>
        <taxon>Bacteria</taxon>
        <taxon>Pseudomonadati</taxon>
        <taxon>Pseudomonadota</taxon>
        <taxon>Gammaproteobacteria</taxon>
        <taxon>Lysobacterales</taxon>
        <taxon>Rhodanobacteraceae</taxon>
        <taxon>Dyella</taxon>
    </lineage>
</organism>
<dbReference type="PANTHER" id="PTHR14097:SF7">
    <property type="entry name" value="OXIDOREDUCTASE HTATIP2"/>
    <property type="match status" value="1"/>
</dbReference>
<dbReference type="RefSeq" id="WP_188798574.1">
    <property type="nucleotide sequence ID" value="NZ_BMJA01000008.1"/>
</dbReference>
<dbReference type="Proteomes" id="UP000620046">
    <property type="component" value="Unassembled WGS sequence"/>
</dbReference>
<dbReference type="SUPFAM" id="SSF51735">
    <property type="entry name" value="NAD(P)-binding Rossmann-fold domains"/>
    <property type="match status" value="1"/>
</dbReference>
<dbReference type="InterPro" id="IPR036291">
    <property type="entry name" value="NAD(P)-bd_dom_sf"/>
</dbReference>
<dbReference type="Gene3D" id="3.40.50.720">
    <property type="entry name" value="NAD(P)-binding Rossmann-like Domain"/>
    <property type="match status" value="1"/>
</dbReference>
<gene>
    <name evidence="1" type="ORF">GCM10010981_47660</name>
</gene>
<protein>
    <submittedName>
        <fullName evidence="1">Oxidoreductase</fullName>
    </submittedName>
</protein>
<dbReference type="EMBL" id="BMJA01000008">
    <property type="protein sequence ID" value="GGA52678.1"/>
    <property type="molecule type" value="Genomic_DNA"/>
</dbReference>
<reference evidence="2" key="1">
    <citation type="journal article" date="2019" name="Int. J. Syst. Evol. Microbiol.">
        <title>The Global Catalogue of Microorganisms (GCM) 10K type strain sequencing project: providing services to taxonomists for standard genome sequencing and annotation.</title>
        <authorList>
            <consortium name="The Broad Institute Genomics Platform"/>
            <consortium name="The Broad Institute Genome Sequencing Center for Infectious Disease"/>
            <person name="Wu L."/>
            <person name="Ma J."/>
        </authorList>
    </citation>
    <scope>NUCLEOTIDE SEQUENCE [LARGE SCALE GENOMIC DNA]</scope>
    <source>
        <strain evidence="2">CGMCC 1.15439</strain>
    </source>
</reference>
<keyword evidence="2" id="KW-1185">Reference proteome</keyword>
<accession>A0ABQ1GXZ5</accession>
<evidence type="ECO:0000313" key="1">
    <source>
        <dbReference type="EMBL" id="GGA52678.1"/>
    </source>
</evidence>